<dbReference type="AlphaFoldDB" id="A0A517SDV4"/>
<dbReference type="Proteomes" id="UP000315700">
    <property type="component" value="Chromosome"/>
</dbReference>
<protein>
    <submittedName>
        <fullName evidence="1">Uncharacterized protein</fullName>
    </submittedName>
</protein>
<reference evidence="1 2" key="1">
    <citation type="submission" date="2019-02" db="EMBL/GenBank/DDBJ databases">
        <title>Deep-cultivation of Planctomycetes and their phenomic and genomic characterization uncovers novel biology.</title>
        <authorList>
            <person name="Wiegand S."/>
            <person name="Jogler M."/>
            <person name="Boedeker C."/>
            <person name="Pinto D."/>
            <person name="Vollmers J."/>
            <person name="Rivas-Marin E."/>
            <person name="Kohn T."/>
            <person name="Peeters S.H."/>
            <person name="Heuer A."/>
            <person name="Rast P."/>
            <person name="Oberbeckmann S."/>
            <person name="Bunk B."/>
            <person name="Jeske O."/>
            <person name="Meyerdierks A."/>
            <person name="Storesund J.E."/>
            <person name="Kallscheuer N."/>
            <person name="Luecker S."/>
            <person name="Lage O.M."/>
            <person name="Pohl T."/>
            <person name="Merkel B.J."/>
            <person name="Hornburger P."/>
            <person name="Mueller R.-W."/>
            <person name="Bruemmer F."/>
            <person name="Labrenz M."/>
            <person name="Spormann A.M."/>
            <person name="Op den Camp H."/>
            <person name="Overmann J."/>
            <person name="Amann R."/>
            <person name="Jetten M.S.M."/>
            <person name="Mascher T."/>
            <person name="Medema M.H."/>
            <person name="Devos D.P."/>
            <person name="Kaster A.-K."/>
            <person name="Ovreas L."/>
            <person name="Rohde M."/>
            <person name="Galperin M.Y."/>
            <person name="Jogler C."/>
        </authorList>
    </citation>
    <scope>NUCLEOTIDE SEQUENCE [LARGE SCALE GENOMIC DNA]</scope>
    <source>
        <strain evidence="1 2">Pan44</strain>
    </source>
</reference>
<organism evidence="1 2">
    <name type="scientific">Caulifigura coniformis</name>
    <dbReference type="NCBI Taxonomy" id="2527983"/>
    <lineage>
        <taxon>Bacteria</taxon>
        <taxon>Pseudomonadati</taxon>
        <taxon>Planctomycetota</taxon>
        <taxon>Planctomycetia</taxon>
        <taxon>Planctomycetales</taxon>
        <taxon>Planctomycetaceae</taxon>
        <taxon>Caulifigura</taxon>
    </lineage>
</organism>
<dbReference type="KEGG" id="ccos:Pan44_23150"/>
<sequence>MELAIHDVRFLGFNDPAPRRPRLKRRADVAQQSTPVTITLSPLAGVLLSQPQMVCFGVPSALDTFVAASQAERDADRLSGRKLYQAAVTEQIGYVHEIVGGWLKKQSNDAFNRHADELHSEGLTTLCIAVDKMGEKYQAAARKNPRGYIWTAVHNAILDYISANLHFGMSFSVWQYAMEKHAAIMAAHAADPTASNEEIENRAADAIVEAGRKESPGKHIPRPRWSDKEIDRSRMGIDGVANVEVDSKAAVRRSDRESARQHPYADYELRETIYAACLDGDDCYIVYAKLRGHEAEDTAVRLMIPVDEVVTRLAVLQTRWQDAEKKAEKQDS</sequence>
<dbReference type="EMBL" id="CP036271">
    <property type="protein sequence ID" value="QDT54287.1"/>
    <property type="molecule type" value="Genomic_DNA"/>
</dbReference>
<evidence type="ECO:0000313" key="2">
    <source>
        <dbReference type="Proteomes" id="UP000315700"/>
    </source>
</evidence>
<evidence type="ECO:0000313" key="1">
    <source>
        <dbReference type="EMBL" id="QDT54287.1"/>
    </source>
</evidence>
<accession>A0A517SDV4</accession>
<dbReference type="RefSeq" id="WP_145030160.1">
    <property type="nucleotide sequence ID" value="NZ_CP036271.1"/>
</dbReference>
<keyword evidence="2" id="KW-1185">Reference proteome</keyword>
<name>A0A517SDV4_9PLAN</name>
<proteinExistence type="predicted"/>
<dbReference type="InParanoid" id="A0A517SDV4"/>
<gene>
    <name evidence="1" type="ORF">Pan44_23150</name>
</gene>